<reference evidence="9 10" key="1">
    <citation type="journal article" date="2019" name="Environ. Microbiol.">
        <title>Genomics insights into ecotype formation of ammonia-oxidizing archaea in the deep ocean.</title>
        <authorList>
            <person name="Wang Y."/>
            <person name="Huang J.M."/>
            <person name="Cui G.J."/>
            <person name="Nunoura T."/>
            <person name="Takaki Y."/>
            <person name="Li W.L."/>
            <person name="Li J."/>
            <person name="Gao Z.M."/>
            <person name="Takai K."/>
            <person name="Zhang A.Q."/>
            <person name="Stepanauskas R."/>
        </authorList>
    </citation>
    <scope>NUCLEOTIDE SEQUENCE [LARGE SCALE GENOMIC DNA]</scope>
    <source>
        <strain evidence="9 10">N8</strain>
    </source>
</reference>
<dbReference type="InterPro" id="IPR002582">
    <property type="entry name" value="ACPS"/>
</dbReference>
<dbReference type="GO" id="GO:0000287">
    <property type="term" value="F:magnesium ion binding"/>
    <property type="evidence" value="ECO:0007669"/>
    <property type="project" value="InterPro"/>
</dbReference>
<proteinExistence type="inferred from homology"/>
<protein>
    <submittedName>
        <fullName evidence="9">4'-phosphopantetheinyl transferase superfamily protein</fullName>
    </submittedName>
</protein>
<evidence type="ECO:0000313" key="10">
    <source>
        <dbReference type="Proteomes" id="UP000529843"/>
    </source>
</evidence>
<accession>A0A7K4NM90</accession>
<gene>
    <name evidence="9" type="ORF">HX804_03945</name>
</gene>
<dbReference type="Pfam" id="PF01648">
    <property type="entry name" value="ACPS"/>
    <property type="match status" value="1"/>
</dbReference>
<keyword evidence="3" id="KW-0479">Metal-binding</keyword>
<keyword evidence="7" id="KW-0275">Fatty acid biosynthesis</keyword>
<evidence type="ECO:0000256" key="1">
    <source>
        <dbReference type="ARBA" id="ARBA00022516"/>
    </source>
</evidence>
<keyword evidence="4" id="KW-0276">Fatty acid metabolism</keyword>
<dbReference type="SUPFAM" id="SSF56214">
    <property type="entry name" value="4'-phosphopantetheinyl transferase"/>
    <property type="match status" value="1"/>
</dbReference>
<keyword evidence="2 9" id="KW-0808">Transferase</keyword>
<dbReference type="Gene3D" id="3.90.470.20">
    <property type="entry name" value="4'-phosphopantetheinyl transferase domain"/>
    <property type="match status" value="1"/>
</dbReference>
<evidence type="ECO:0000259" key="8">
    <source>
        <dbReference type="Pfam" id="PF01648"/>
    </source>
</evidence>
<evidence type="ECO:0000256" key="6">
    <source>
        <dbReference type="ARBA" id="ARBA00023098"/>
    </source>
</evidence>
<dbReference type="InterPro" id="IPR004568">
    <property type="entry name" value="Ppantetheine-prot_Trfase_dom"/>
</dbReference>
<organism evidence="9 10">
    <name type="scientific">Marine Group I thaumarchaeote</name>
    <dbReference type="NCBI Taxonomy" id="2511932"/>
    <lineage>
        <taxon>Archaea</taxon>
        <taxon>Nitrososphaerota</taxon>
        <taxon>Marine Group I</taxon>
    </lineage>
</organism>
<keyword evidence="6" id="KW-0443">Lipid metabolism</keyword>
<dbReference type="NCBIfam" id="TIGR00556">
    <property type="entry name" value="pantethn_trn"/>
    <property type="match status" value="1"/>
</dbReference>
<dbReference type="GO" id="GO:0008897">
    <property type="term" value="F:holo-[acyl-carrier-protein] synthase activity"/>
    <property type="evidence" value="ECO:0007669"/>
    <property type="project" value="InterPro"/>
</dbReference>
<evidence type="ECO:0000313" key="9">
    <source>
        <dbReference type="EMBL" id="NWK02441.1"/>
    </source>
</evidence>
<keyword evidence="5" id="KW-0460">Magnesium</keyword>
<sequence length="117" mass="13598">MIEKFGIGIDITSIQKFKKKPFKTNESFYKLIFSKDEIRYCLKFKNPYERFAGKFALKEALIKSIDRKIGFSEIETSHLKSKPIVKIKKSKEKYNFIASLSHANDFAIAVVISVRIK</sequence>
<dbReference type="InterPro" id="IPR008278">
    <property type="entry name" value="4-PPantetheinyl_Trfase_dom"/>
</dbReference>
<dbReference type="AlphaFoldDB" id="A0A7K4NM90"/>
<evidence type="ECO:0000256" key="3">
    <source>
        <dbReference type="ARBA" id="ARBA00022723"/>
    </source>
</evidence>
<dbReference type="InterPro" id="IPR037143">
    <property type="entry name" value="4-PPantetheinyl_Trfase_dom_sf"/>
</dbReference>
<evidence type="ECO:0000256" key="4">
    <source>
        <dbReference type="ARBA" id="ARBA00022832"/>
    </source>
</evidence>
<comment type="caution">
    <text evidence="9">The sequence shown here is derived from an EMBL/GenBank/DDBJ whole genome shotgun (WGS) entry which is preliminary data.</text>
</comment>
<evidence type="ECO:0000256" key="5">
    <source>
        <dbReference type="ARBA" id="ARBA00022842"/>
    </source>
</evidence>
<feature type="domain" description="4'-phosphopantetheinyl transferase" evidence="8">
    <location>
        <begin position="6"/>
        <end position="111"/>
    </location>
</feature>
<evidence type="ECO:0000256" key="7">
    <source>
        <dbReference type="ARBA" id="ARBA00023160"/>
    </source>
</evidence>
<dbReference type="EMBL" id="JACAST010000032">
    <property type="protein sequence ID" value="NWK02441.1"/>
    <property type="molecule type" value="Genomic_DNA"/>
</dbReference>
<dbReference type="Proteomes" id="UP000529843">
    <property type="component" value="Unassembled WGS sequence"/>
</dbReference>
<dbReference type="GO" id="GO:0006633">
    <property type="term" value="P:fatty acid biosynthetic process"/>
    <property type="evidence" value="ECO:0007669"/>
    <property type="project" value="UniProtKB-KW"/>
</dbReference>
<name>A0A7K4NM90_9ARCH</name>
<keyword evidence="1" id="KW-0444">Lipid biosynthesis</keyword>
<dbReference type="HAMAP" id="MF_00101">
    <property type="entry name" value="AcpS"/>
    <property type="match status" value="1"/>
</dbReference>
<evidence type="ECO:0000256" key="2">
    <source>
        <dbReference type="ARBA" id="ARBA00022679"/>
    </source>
</evidence>